<dbReference type="PANTHER" id="PTHR44019">
    <property type="entry name" value="WD REPEAT-CONTAINING PROTEIN 55"/>
    <property type="match status" value="1"/>
</dbReference>
<dbReference type="InterPro" id="IPR019775">
    <property type="entry name" value="WD40_repeat_CS"/>
</dbReference>
<dbReference type="InterPro" id="IPR015943">
    <property type="entry name" value="WD40/YVTN_repeat-like_dom_sf"/>
</dbReference>
<keyword evidence="9" id="KW-1185">Reference proteome</keyword>
<evidence type="ECO:0000256" key="4">
    <source>
        <dbReference type="ARBA" id="ARBA00039238"/>
    </source>
</evidence>
<evidence type="ECO:0000256" key="5">
    <source>
        <dbReference type="ARBA" id="ARBA00039514"/>
    </source>
</evidence>
<dbReference type="AlphaFoldDB" id="A0A8H7Q1J4"/>
<evidence type="ECO:0000256" key="1">
    <source>
        <dbReference type="ARBA" id="ARBA00007625"/>
    </source>
</evidence>
<dbReference type="PANTHER" id="PTHR44019:SF20">
    <property type="entry name" value="WD REPEAT-CONTAINING PROTEIN 55"/>
    <property type="match status" value="1"/>
</dbReference>
<dbReference type="InterPro" id="IPR001680">
    <property type="entry name" value="WD40_rpt"/>
</dbReference>
<comment type="similarity">
    <text evidence="1">Belongs to the WD repeat WDR55 family.</text>
</comment>
<evidence type="ECO:0000256" key="2">
    <source>
        <dbReference type="ARBA" id="ARBA00022574"/>
    </source>
</evidence>
<dbReference type="InterPro" id="IPR050505">
    <property type="entry name" value="WDR55/POC1"/>
</dbReference>
<feature type="repeat" description="WD" evidence="6">
    <location>
        <begin position="165"/>
        <end position="199"/>
    </location>
</feature>
<evidence type="ECO:0000256" key="6">
    <source>
        <dbReference type="PROSITE-ProRule" id="PRU00221"/>
    </source>
</evidence>
<organism evidence="8 9">
    <name type="scientific">Mortierella isabellina</name>
    <name type="common">Filamentous fungus</name>
    <name type="synonym">Umbelopsis isabellina</name>
    <dbReference type="NCBI Taxonomy" id="91625"/>
    <lineage>
        <taxon>Eukaryota</taxon>
        <taxon>Fungi</taxon>
        <taxon>Fungi incertae sedis</taxon>
        <taxon>Mucoromycota</taxon>
        <taxon>Mucoromycotina</taxon>
        <taxon>Umbelopsidomycetes</taxon>
        <taxon>Umbelopsidales</taxon>
        <taxon>Umbelopsidaceae</taxon>
        <taxon>Umbelopsis</taxon>
    </lineage>
</organism>
<feature type="repeat" description="WD" evidence="6">
    <location>
        <begin position="37"/>
        <end position="78"/>
    </location>
</feature>
<keyword evidence="2 6" id="KW-0853">WD repeat</keyword>
<dbReference type="Proteomes" id="UP000654370">
    <property type="component" value="Unassembled WGS sequence"/>
</dbReference>
<protein>
    <recommendedName>
        <fullName evidence="4">WD repeat-containing protein JIP5</fullName>
    </recommendedName>
    <alternativeName>
        <fullName evidence="5">WD repeat-containing protein jip5</fullName>
    </alternativeName>
</protein>
<proteinExistence type="inferred from homology"/>
<dbReference type="PROSITE" id="PS50082">
    <property type="entry name" value="WD_REPEATS_2"/>
    <property type="match status" value="2"/>
</dbReference>
<dbReference type="EMBL" id="JAEPQZ010000003">
    <property type="protein sequence ID" value="KAG2183615.1"/>
    <property type="molecule type" value="Genomic_DNA"/>
</dbReference>
<sequence>SPINKVKRLNEKLLATGDDMGIIKIWDTRSHGLIHEYNEHSDFIADMTFSTAKNTLIAVAGDGNLSVWDIRKPNLIAMSDCMDDELLSAVIMKNEKKVVVGSQSGVLNLWTWGDWGDTSDRILGHPSSVDTICKLDEDTVCTGSSDGIIRVVSILPNKFEGVIGAHGEDFPIERLQLSYDNAWLGSCAHDNTIRFWDVQFLFNEEEEAASVASEVAKESSESDQASHYNSDGNDSDSDNGDADNYRFSDREDSDEAERAPRRKRRMTNKANGNFFEGL</sequence>
<comment type="caution">
    <text evidence="8">The sequence shown here is derived from an EMBL/GenBank/DDBJ whole genome shotgun (WGS) entry which is preliminary data.</text>
</comment>
<feature type="non-terminal residue" evidence="8">
    <location>
        <position position="1"/>
    </location>
</feature>
<dbReference type="PROSITE" id="PS00678">
    <property type="entry name" value="WD_REPEATS_1"/>
    <property type="match status" value="2"/>
</dbReference>
<evidence type="ECO:0000256" key="3">
    <source>
        <dbReference type="ARBA" id="ARBA00022737"/>
    </source>
</evidence>
<dbReference type="PROSITE" id="PS50294">
    <property type="entry name" value="WD_REPEATS_REGION"/>
    <property type="match status" value="1"/>
</dbReference>
<evidence type="ECO:0000313" key="8">
    <source>
        <dbReference type="EMBL" id="KAG2183615.1"/>
    </source>
</evidence>
<name>A0A8H7Q1J4_MORIS</name>
<gene>
    <name evidence="8" type="ORF">INT43_006623</name>
</gene>
<dbReference type="Gene3D" id="2.130.10.10">
    <property type="entry name" value="YVTN repeat-like/Quinoprotein amine dehydrogenase"/>
    <property type="match status" value="1"/>
</dbReference>
<dbReference type="SMART" id="SM00320">
    <property type="entry name" value="WD40"/>
    <property type="match status" value="4"/>
</dbReference>
<keyword evidence="3" id="KW-0677">Repeat</keyword>
<accession>A0A8H7Q1J4</accession>
<reference evidence="8" key="1">
    <citation type="submission" date="2020-12" db="EMBL/GenBank/DDBJ databases">
        <title>Metabolic potential, ecology and presence of endohyphal bacteria is reflected in genomic diversity of Mucoromycotina.</title>
        <authorList>
            <person name="Muszewska A."/>
            <person name="Okrasinska A."/>
            <person name="Steczkiewicz K."/>
            <person name="Drgas O."/>
            <person name="Orlowska M."/>
            <person name="Perlinska-Lenart U."/>
            <person name="Aleksandrzak-Piekarczyk T."/>
            <person name="Szatraj K."/>
            <person name="Zielenkiewicz U."/>
            <person name="Pilsyk S."/>
            <person name="Malc E."/>
            <person name="Mieczkowski P."/>
            <person name="Kruszewska J.S."/>
            <person name="Biernat P."/>
            <person name="Pawlowska J."/>
        </authorList>
    </citation>
    <scope>NUCLEOTIDE SEQUENCE</scope>
    <source>
        <strain evidence="8">WA0000067209</strain>
    </source>
</reference>
<dbReference type="OrthoDB" id="2288928at2759"/>
<feature type="region of interest" description="Disordered" evidence="7">
    <location>
        <begin position="212"/>
        <end position="278"/>
    </location>
</feature>
<dbReference type="InterPro" id="IPR036322">
    <property type="entry name" value="WD40_repeat_dom_sf"/>
</dbReference>
<evidence type="ECO:0000256" key="7">
    <source>
        <dbReference type="SAM" id="MobiDB-lite"/>
    </source>
</evidence>
<evidence type="ECO:0000313" key="9">
    <source>
        <dbReference type="Proteomes" id="UP000654370"/>
    </source>
</evidence>
<dbReference type="Pfam" id="PF24796">
    <property type="entry name" value="WDR55"/>
    <property type="match status" value="1"/>
</dbReference>
<dbReference type="SUPFAM" id="SSF50978">
    <property type="entry name" value="WD40 repeat-like"/>
    <property type="match status" value="1"/>
</dbReference>